<feature type="compositionally biased region" description="Polar residues" evidence="1">
    <location>
        <begin position="31"/>
        <end position="41"/>
    </location>
</feature>
<name>A0AAV1GHY6_XYRNO</name>
<dbReference type="AlphaFoldDB" id="A0AAV1GHY6"/>
<dbReference type="Proteomes" id="UP001178508">
    <property type="component" value="Chromosome 14"/>
</dbReference>
<gene>
    <name evidence="2" type="ORF">XNOV1_A029088</name>
</gene>
<organism evidence="2 3">
    <name type="scientific">Xyrichtys novacula</name>
    <name type="common">Pearly razorfish</name>
    <name type="synonym">Hemipteronotus novacula</name>
    <dbReference type="NCBI Taxonomy" id="13765"/>
    <lineage>
        <taxon>Eukaryota</taxon>
        <taxon>Metazoa</taxon>
        <taxon>Chordata</taxon>
        <taxon>Craniata</taxon>
        <taxon>Vertebrata</taxon>
        <taxon>Euteleostomi</taxon>
        <taxon>Actinopterygii</taxon>
        <taxon>Neopterygii</taxon>
        <taxon>Teleostei</taxon>
        <taxon>Neoteleostei</taxon>
        <taxon>Acanthomorphata</taxon>
        <taxon>Eupercaria</taxon>
        <taxon>Labriformes</taxon>
        <taxon>Labridae</taxon>
        <taxon>Xyrichtys</taxon>
    </lineage>
</organism>
<evidence type="ECO:0000313" key="2">
    <source>
        <dbReference type="EMBL" id="CAJ1072709.1"/>
    </source>
</evidence>
<accession>A0AAV1GHY6</accession>
<sequence length="94" mass="10508">MPCTERPAEGGTQPLSVPPPHTVPPLQVTVSPRTDSETLANPKSRDPVTGSECERKRGRRASVHTSLHTTNHHRYTPNFFLIETFYSRSALQQD</sequence>
<evidence type="ECO:0000313" key="3">
    <source>
        <dbReference type="Proteomes" id="UP001178508"/>
    </source>
</evidence>
<feature type="region of interest" description="Disordered" evidence="1">
    <location>
        <begin position="1"/>
        <end position="74"/>
    </location>
</feature>
<reference evidence="2" key="1">
    <citation type="submission" date="2023-08" db="EMBL/GenBank/DDBJ databases">
        <authorList>
            <person name="Alioto T."/>
            <person name="Alioto T."/>
            <person name="Gomez Garrido J."/>
        </authorList>
    </citation>
    <scope>NUCLEOTIDE SEQUENCE</scope>
</reference>
<keyword evidence="3" id="KW-1185">Reference proteome</keyword>
<dbReference type="EMBL" id="OY660877">
    <property type="protein sequence ID" value="CAJ1072709.1"/>
    <property type="molecule type" value="Genomic_DNA"/>
</dbReference>
<evidence type="ECO:0000256" key="1">
    <source>
        <dbReference type="SAM" id="MobiDB-lite"/>
    </source>
</evidence>
<protein>
    <submittedName>
        <fullName evidence="2">Uncharacterized protein</fullName>
    </submittedName>
</protein>
<proteinExistence type="predicted"/>